<dbReference type="GO" id="GO:0046872">
    <property type="term" value="F:metal ion binding"/>
    <property type="evidence" value="ECO:0007669"/>
    <property type="project" value="UniProtKB-KW"/>
</dbReference>
<evidence type="ECO:0000256" key="1">
    <source>
        <dbReference type="ARBA" id="ARBA00001947"/>
    </source>
</evidence>
<evidence type="ECO:0000313" key="6">
    <source>
        <dbReference type="EMBL" id="AEA34228.1"/>
    </source>
</evidence>
<comment type="cofactor">
    <cofactor evidence="1">
        <name>Zn(2+)</name>
        <dbReference type="ChEBI" id="CHEBI:29105"/>
    </cofactor>
</comment>
<keyword evidence="2" id="KW-0479">Metal-binding</keyword>
<accession>F2LXB4</accession>
<evidence type="ECO:0000259" key="5">
    <source>
        <dbReference type="SMART" id="SM00849"/>
    </source>
</evidence>
<dbReference type="SMART" id="SM00849">
    <property type="entry name" value="Lactamase_B"/>
    <property type="match status" value="1"/>
</dbReference>
<dbReference type="GO" id="GO:0016787">
    <property type="term" value="F:hydrolase activity"/>
    <property type="evidence" value="ECO:0007669"/>
    <property type="project" value="UniProtKB-KW"/>
</dbReference>
<dbReference type="Proteomes" id="UP000008139">
    <property type="component" value="Chromosome"/>
</dbReference>
<dbReference type="InterPro" id="IPR001279">
    <property type="entry name" value="Metallo-B-lactamas"/>
</dbReference>
<dbReference type="HOGENOM" id="CLU_030571_5_3_7"/>
<dbReference type="AlphaFoldDB" id="F2LXB4"/>
<dbReference type="InterPro" id="IPR036866">
    <property type="entry name" value="RibonucZ/Hydroxyglut_hydro"/>
</dbReference>
<keyword evidence="7" id="KW-1185">Reference proteome</keyword>
<feature type="domain" description="Metallo-beta-lactamase" evidence="5">
    <location>
        <begin position="11"/>
        <end position="190"/>
    </location>
</feature>
<sequence length="209" mass="23737">MVVKVVVGELEENCYLVFDESSKECTIIDPGDEPEKIIGVIEKYALTPTIILNTHYHFDHVGANAFLKKRYNIKLAIHENDLSLLKKAHIDAKIFLLKDQEPSPEPDILLKDGDIVDVGSLSFEVLHTPGHTPGSVCFYEKNKKWLFSGDTLFFESVGRWDFPSGSKNDLLDSLKRLIKLPDDVLVYPGHGEPTTIEHERKLNPYIDYK</sequence>
<dbReference type="PANTHER" id="PTHR46233:SF3">
    <property type="entry name" value="HYDROXYACYLGLUTATHIONE HYDROLASE GLOC"/>
    <property type="match status" value="1"/>
</dbReference>
<keyword evidence="4" id="KW-0862">Zinc</keyword>
<keyword evidence="3" id="KW-0378">Hydrolase</keyword>
<dbReference type="PANTHER" id="PTHR46233">
    <property type="entry name" value="HYDROXYACYLGLUTATHIONE HYDROLASE GLOC"/>
    <property type="match status" value="1"/>
</dbReference>
<gene>
    <name evidence="6" type="ordered locus">Hipma_1269</name>
</gene>
<organism evidence="6 7">
    <name type="scientific">Hippea maritima (strain ATCC 700847 / DSM 10411 / MH2)</name>
    <dbReference type="NCBI Taxonomy" id="760142"/>
    <lineage>
        <taxon>Bacteria</taxon>
        <taxon>Pseudomonadati</taxon>
        <taxon>Campylobacterota</taxon>
        <taxon>Desulfurellia</taxon>
        <taxon>Desulfurellales</taxon>
        <taxon>Hippeaceae</taxon>
        <taxon>Hippea</taxon>
    </lineage>
</organism>
<evidence type="ECO:0000313" key="7">
    <source>
        <dbReference type="Proteomes" id="UP000008139"/>
    </source>
</evidence>
<dbReference type="FunCoup" id="F2LXB4">
    <property type="interactions" value="380"/>
</dbReference>
<dbReference type="Gene3D" id="3.60.15.10">
    <property type="entry name" value="Ribonuclease Z/Hydroxyacylglutathione hydrolase-like"/>
    <property type="match status" value="1"/>
</dbReference>
<evidence type="ECO:0000256" key="3">
    <source>
        <dbReference type="ARBA" id="ARBA00022801"/>
    </source>
</evidence>
<dbReference type="CDD" id="cd16322">
    <property type="entry name" value="TTHA1623-like_MBL-fold"/>
    <property type="match status" value="1"/>
</dbReference>
<dbReference type="SUPFAM" id="SSF56281">
    <property type="entry name" value="Metallo-hydrolase/oxidoreductase"/>
    <property type="match status" value="1"/>
</dbReference>
<dbReference type="OrthoDB" id="9802991at2"/>
<evidence type="ECO:0000256" key="4">
    <source>
        <dbReference type="ARBA" id="ARBA00022833"/>
    </source>
</evidence>
<dbReference type="RefSeq" id="WP_013682260.1">
    <property type="nucleotide sequence ID" value="NC_015318.1"/>
</dbReference>
<dbReference type="InterPro" id="IPR051453">
    <property type="entry name" value="MBL_Glyoxalase_II"/>
</dbReference>
<evidence type="ECO:0000256" key="2">
    <source>
        <dbReference type="ARBA" id="ARBA00022723"/>
    </source>
</evidence>
<dbReference type="Pfam" id="PF00753">
    <property type="entry name" value="Lactamase_B"/>
    <property type="match status" value="1"/>
</dbReference>
<reference evidence="7" key="2">
    <citation type="submission" date="2011-03" db="EMBL/GenBank/DDBJ databases">
        <title>The complete genome of Hippea maritima DSM 10411.</title>
        <authorList>
            <consortium name="US DOE Joint Genome Institute (JGI-PGF)"/>
            <person name="Lucas S."/>
            <person name="Copeland A."/>
            <person name="Lapidus A."/>
            <person name="Bruce D."/>
            <person name="Goodwin L."/>
            <person name="Pitluck S."/>
            <person name="Peters L."/>
            <person name="Kyrpides N."/>
            <person name="Mavromatis K."/>
            <person name="Pagani I."/>
            <person name="Ivanova N."/>
            <person name="Mikhailova N."/>
            <person name="Lu M."/>
            <person name="Detter J.C."/>
            <person name="Tapia R."/>
            <person name="Han C."/>
            <person name="Land M."/>
            <person name="Hauser L."/>
            <person name="Markowitz V."/>
            <person name="Cheng J.-F."/>
            <person name="Hugenholtz P."/>
            <person name="Woyke T."/>
            <person name="Wu D."/>
            <person name="Spring S."/>
            <person name="Schroeder M."/>
            <person name="Brambilla E."/>
            <person name="Klenk H.-P."/>
            <person name="Eisen J.A."/>
        </authorList>
    </citation>
    <scope>NUCLEOTIDE SEQUENCE [LARGE SCALE GENOMIC DNA]</scope>
    <source>
        <strain evidence="7">ATCC 700847 / DSM 10411 / MH2</strain>
    </source>
</reference>
<proteinExistence type="predicted"/>
<dbReference type="eggNOG" id="COG0491">
    <property type="taxonomic scope" value="Bacteria"/>
</dbReference>
<name>F2LXB4_HIPMA</name>
<dbReference type="EMBL" id="CP002606">
    <property type="protein sequence ID" value="AEA34228.1"/>
    <property type="molecule type" value="Genomic_DNA"/>
</dbReference>
<reference evidence="6 7" key="1">
    <citation type="journal article" date="2011" name="Stand. Genomic Sci.">
        <title>Complete genome sequence of the thermophilic sulfur-reducer Hippea maritima type strain (MH(2)).</title>
        <authorList>
            <person name="Huntemann M."/>
            <person name="Lu M."/>
            <person name="Nolan M."/>
            <person name="Lapidus A."/>
            <person name="Lucas S."/>
            <person name="Hammon N."/>
            <person name="Deshpande S."/>
            <person name="Cheng J.F."/>
            <person name="Tapia R."/>
            <person name="Han C."/>
            <person name="Goodwin L."/>
            <person name="Pitluck S."/>
            <person name="Liolios K."/>
            <person name="Pagani I."/>
            <person name="Ivanova N."/>
            <person name="Ovchinikova G."/>
            <person name="Pati A."/>
            <person name="Chen A."/>
            <person name="Palaniappan K."/>
            <person name="Land M."/>
            <person name="Hauser L."/>
            <person name="Jeffries C.D."/>
            <person name="Detter J.C."/>
            <person name="Brambilla E.M."/>
            <person name="Rohde M."/>
            <person name="Spring S."/>
            <person name="Goker M."/>
            <person name="Woyke T."/>
            <person name="Bristow J."/>
            <person name="Eisen J.A."/>
            <person name="Markowitz V."/>
            <person name="Hugenholtz P."/>
            <person name="Kyrpides N.C."/>
            <person name="Klenk H.P."/>
            <person name="Mavromatis K."/>
        </authorList>
    </citation>
    <scope>NUCLEOTIDE SEQUENCE [LARGE SCALE GENOMIC DNA]</scope>
    <source>
        <strain evidence="7">ATCC 700847 / DSM 10411 / MH2</strain>
    </source>
</reference>
<protein>
    <submittedName>
        <fullName evidence="6">Beta-lactamase domain protein</fullName>
    </submittedName>
</protein>
<dbReference type="InParanoid" id="F2LXB4"/>
<dbReference type="STRING" id="760142.Hipma_1269"/>
<dbReference type="KEGG" id="hmr:Hipma_1269"/>